<keyword evidence="5" id="KW-0204">Cytolysis</keyword>
<dbReference type="PANTHER" id="PTHR46096">
    <property type="entry name" value="PERFORIN-1"/>
    <property type="match status" value="1"/>
</dbReference>
<dbReference type="SMART" id="SM00457">
    <property type="entry name" value="MACPF"/>
    <property type="match status" value="1"/>
</dbReference>
<evidence type="ECO:0000259" key="9">
    <source>
        <dbReference type="PROSITE" id="PS50004"/>
    </source>
</evidence>
<dbReference type="PANTHER" id="PTHR46096:SF5">
    <property type="entry name" value="PERFORIN 1.2 PRECURSOR-RELATED"/>
    <property type="match status" value="1"/>
</dbReference>
<dbReference type="InterPro" id="IPR020863">
    <property type="entry name" value="MACPF_CS"/>
</dbReference>
<keyword evidence="4" id="KW-0964">Secreted</keyword>
<evidence type="ECO:0000256" key="3">
    <source>
        <dbReference type="ARBA" id="ARBA00009214"/>
    </source>
</evidence>
<evidence type="ECO:0000256" key="8">
    <source>
        <dbReference type="SAM" id="SignalP"/>
    </source>
</evidence>
<reference evidence="11" key="1">
    <citation type="submission" date="2025-08" db="UniProtKB">
        <authorList>
            <consortium name="Ensembl"/>
        </authorList>
    </citation>
    <scope>IDENTIFICATION</scope>
</reference>
<dbReference type="AlphaFoldDB" id="A0A3Q4HPP8"/>
<dbReference type="PROSITE" id="PS50004">
    <property type="entry name" value="C2"/>
    <property type="match status" value="1"/>
</dbReference>
<feature type="signal peptide" evidence="8">
    <location>
        <begin position="1"/>
        <end position="20"/>
    </location>
</feature>
<proteinExistence type="inferred from homology"/>
<dbReference type="InterPro" id="IPR052784">
    <property type="entry name" value="Perforin-1_pore-forming"/>
</dbReference>
<organism evidence="11 12">
    <name type="scientific">Neolamprologus brichardi</name>
    <name type="common">Fairy cichlid</name>
    <name type="synonym">Lamprologus brichardi</name>
    <dbReference type="NCBI Taxonomy" id="32507"/>
    <lineage>
        <taxon>Eukaryota</taxon>
        <taxon>Metazoa</taxon>
        <taxon>Chordata</taxon>
        <taxon>Craniata</taxon>
        <taxon>Vertebrata</taxon>
        <taxon>Euteleostomi</taxon>
        <taxon>Actinopterygii</taxon>
        <taxon>Neopterygii</taxon>
        <taxon>Teleostei</taxon>
        <taxon>Neoteleostei</taxon>
        <taxon>Acanthomorphata</taxon>
        <taxon>Ovalentaria</taxon>
        <taxon>Cichlomorphae</taxon>
        <taxon>Cichliformes</taxon>
        <taxon>Cichlidae</taxon>
        <taxon>African cichlids</taxon>
        <taxon>Pseudocrenilabrinae</taxon>
        <taxon>Lamprologini</taxon>
        <taxon>Neolamprologus</taxon>
    </lineage>
</organism>
<evidence type="ECO:0000256" key="7">
    <source>
        <dbReference type="ARBA" id="ARBA00023157"/>
    </source>
</evidence>
<evidence type="ECO:0000313" key="12">
    <source>
        <dbReference type="Proteomes" id="UP000261580"/>
    </source>
</evidence>
<dbReference type="GO" id="GO:0016020">
    <property type="term" value="C:membrane"/>
    <property type="evidence" value="ECO:0007669"/>
    <property type="project" value="UniProtKB-SubCell"/>
</dbReference>
<dbReference type="InterPro" id="IPR000008">
    <property type="entry name" value="C2_dom"/>
</dbReference>
<dbReference type="PROSITE" id="PS00279">
    <property type="entry name" value="MACPF_1"/>
    <property type="match status" value="1"/>
</dbReference>
<sequence length="587" mass="65471">MVRLWHLLLLCWAWSPLCLSSSVSFIGTPEECKKAHFVPGYNLAGEGFDIVTMERKGAYVIDTETWKLQDGTCRMYRNSYMNQVKQKVPAAVLDWRMLPKCSLSVSSTLHDSAETLANDSTSSVSNDWKVGLDIPVSGSVGLGVGFGGSHSKESTFAMQKSKQDRYTFFRHSVKCNFYSYRLKANPPLSHDFESVVKALPYYSSATKHLYRNLVETYGTHYITQVYLGGEMKAITSIKTCQAAMNGLSATDVNDCLTVEASVSFMSSASIKTMNKHCEAMKRKLNHGQSFSSTFSERFTDIIGGHINGADILFQGQSTSVMRDWVNSLKSIPDVVRYNIKPMHMILPSSHYAIAGLKLEVEKYIKKNALMKKCSETCKIGSRSSRRDPCACVCNGNKNIKSNCCPAGKGRATLKVFNLYAKNLYGDQCTQTDGSVELKYGYQIGRTAIIPNNDNPRWSEVFEFGPITINMRDKLVLNIYDEDRYWNSDHLGQCQVKPRKGWVNYSCMLNHGTLFFSCKVECAPSLGGDYCDEYIPSPMSPALAKVFHTRNGILIGEAGDILVLCKTTSLRAFACISCIVCPFRLLSI</sequence>
<dbReference type="Gene3D" id="2.60.40.150">
    <property type="entry name" value="C2 domain"/>
    <property type="match status" value="1"/>
</dbReference>
<dbReference type="GO" id="GO:0001913">
    <property type="term" value="P:T cell mediated cytotoxicity"/>
    <property type="evidence" value="ECO:0007669"/>
    <property type="project" value="TreeGrafter"/>
</dbReference>
<keyword evidence="7" id="KW-1015">Disulfide bond</keyword>
<dbReference type="GO" id="GO:0001771">
    <property type="term" value="P:immunological synapse formation"/>
    <property type="evidence" value="ECO:0007669"/>
    <property type="project" value="TreeGrafter"/>
</dbReference>
<dbReference type="InterPro" id="IPR035892">
    <property type="entry name" value="C2_domain_sf"/>
</dbReference>
<evidence type="ECO:0000256" key="5">
    <source>
        <dbReference type="ARBA" id="ARBA00022852"/>
    </source>
</evidence>
<dbReference type="PROSITE" id="PS51412">
    <property type="entry name" value="MACPF_2"/>
    <property type="match status" value="1"/>
</dbReference>
<name>A0A3Q4HPP8_NEOBR</name>
<dbReference type="GO" id="GO:0022829">
    <property type="term" value="F:wide pore channel activity"/>
    <property type="evidence" value="ECO:0007669"/>
    <property type="project" value="TreeGrafter"/>
</dbReference>
<accession>A0A3Q4HPP8</accession>
<dbReference type="SUPFAM" id="SSF49562">
    <property type="entry name" value="C2 domain (Calcium/lipid-binding domain, CaLB)"/>
    <property type="match status" value="1"/>
</dbReference>
<comment type="subcellular location">
    <subcellularLocation>
        <location evidence="1">Membrane</location>
    </subcellularLocation>
    <subcellularLocation>
        <location evidence="2">Secreted</location>
    </subcellularLocation>
</comment>
<evidence type="ECO:0000313" key="11">
    <source>
        <dbReference type="Ensembl" id="ENSNBRP00000022853.1"/>
    </source>
</evidence>
<evidence type="ECO:0000256" key="1">
    <source>
        <dbReference type="ARBA" id="ARBA00004370"/>
    </source>
</evidence>
<feature type="chain" id="PRO_5018666360" description="Perforin 1.2" evidence="8">
    <location>
        <begin position="21"/>
        <end position="587"/>
    </location>
</feature>
<dbReference type="SMART" id="SM00239">
    <property type="entry name" value="C2"/>
    <property type="match status" value="1"/>
</dbReference>
<reference evidence="11" key="2">
    <citation type="submission" date="2025-09" db="UniProtKB">
        <authorList>
            <consortium name="Ensembl"/>
        </authorList>
    </citation>
    <scope>IDENTIFICATION</scope>
</reference>
<dbReference type="GeneTree" id="ENSGT00530000063725"/>
<dbReference type="GO" id="GO:0051607">
    <property type="term" value="P:defense response to virus"/>
    <property type="evidence" value="ECO:0007669"/>
    <property type="project" value="TreeGrafter"/>
</dbReference>
<dbReference type="InterPro" id="IPR020864">
    <property type="entry name" value="MACPF"/>
</dbReference>
<dbReference type="Pfam" id="PF00168">
    <property type="entry name" value="C2"/>
    <property type="match status" value="1"/>
</dbReference>
<dbReference type="Proteomes" id="UP000261580">
    <property type="component" value="Unassembled WGS sequence"/>
</dbReference>
<dbReference type="Ensembl" id="ENSNBRT00000023451.1">
    <property type="protein sequence ID" value="ENSNBRP00000022853.1"/>
    <property type="gene ID" value="ENSNBRG00000017431.1"/>
</dbReference>
<dbReference type="GO" id="GO:0005576">
    <property type="term" value="C:extracellular region"/>
    <property type="evidence" value="ECO:0007669"/>
    <property type="project" value="UniProtKB-SubCell"/>
</dbReference>
<feature type="domain" description="MACPF" evidence="10">
    <location>
        <begin position="28"/>
        <end position="371"/>
    </location>
</feature>
<evidence type="ECO:0008006" key="13">
    <source>
        <dbReference type="Google" id="ProtNLM"/>
    </source>
</evidence>
<keyword evidence="8" id="KW-0732">Signal</keyword>
<keyword evidence="12" id="KW-1185">Reference proteome</keyword>
<evidence type="ECO:0000259" key="10">
    <source>
        <dbReference type="PROSITE" id="PS51412"/>
    </source>
</evidence>
<evidence type="ECO:0000256" key="2">
    <source>
        <dbReference type="ARBA" id="ARBA00004613"/>
    </source>
</evidence>
<dbReference type="Pfam" id="PF01823">
    <property type="entry name" value="MACPF"/>
    <property type="match status" value="1"/>
</dbReference>
<protein>
    <recommendedName>
        <fullName evidence="13">Perforin 1.2</fullName>
    </recommendedName>
</protein>
<evidence type="ECO:0000256" key="4">
    <source>
        <dbReference type="ARBA" id="ARBA00022525"/>
    </source>
</evidence>
<dbReference type="STRING" id="32507.ENSNBRP00000022853"/>
<keyword evidence="6" id="KW-0472">Membrane</keyword>
<feature type="domain" description="C2" evidence="9">
    <location>
        <begin position="393"/>
        <end position="517"/>
    </location>
</feature>
<evidence type="ECO:0000256" key="6">
    <source>
        <dbReference type="ARBA" id="ARBA00023136"/>
    </source>
</evidence>
<dbReference type="Bgee" id="ENSNBRG00000017431">
    <property type="expression patterns" value="Expressed in mesonephros and 2 other cell types or tissues"/>
</dbReference>
<comment type="similarity">
    <text evidence="3">Belongs to the complement C6/C7/C8/C9 family.</text>
</comment>
<dbReference type="GO" id="GO:0031640">
    <property type="term" value="P:killing of cells of another organism"/>
    <property type="evidence" value="ECO:0007669"/>
    <property type="project" value="UniProtKB-KW"/>
</dbReference>